<dbReference type="GO" id="GO:0019843">
    <property type="term" value="F:rRNA binding"/>
    <property type="evidence" value="ECO:0007669"/>
    <property type="project" value="UniProtKB-UniRule"/>
</dbReference>
<comment type="function">
    <text evidence="5">Key component of the ribosome quality control system (RQC), a ribosome-associated complex that mediates the extraction of incompletely synthesized nascent chains from stalled ribosomes and their subsequent degradation. RqcH recruits Ala-charged tRNA, and with RqcP directs the elongation of stalled nascent chains on 50S ribosomal subunits, leading to non-templated C-terminal alanine extensions (Ala tail). The Ala tail promotes nascent chain degradation. May add between 1 and at least 8 Ala residues. Binds to stalled 50S ribosomal subunits.</text>
</comment>
<comment type="similarity">
    <text evidence="5">Belongs to the NEMF family.</text>
</comment>
<organism evidence="7 8">
    <name type="scientific">Candidatus Scatavimonas merdigallinarum</name>
    <dbReference type="NCBI Taxonomy" id="2840914"/>
    <lineage>
        <taxon>Bacteria</taxon>
        <taxon>Bacillati</taxon>
        <taxon>Bacillota</taxon>
        <taxon>Clostridia</taxon>
        <taxon>Eubacteriales</taxon>
        <taxon>Oscillospiraceae</taxon>
        <taxon>Oscillospiraceae incertae sedis</taxon>
        <taxon>Candidatus Scatavimonas</taxon>
    </lineage>
</organism>
<feature type="domain" description="NFACT RNA-binding" evidence="6">
    <location>
        <begin position="465"/>
        <end position="565"/>
    </location>
</feature>
<evidence type="ECO:0000256" key="2">
    <source>
        <dbReference type="ARBA" id="ARBA00022730"/>
    </source>
</evidence>
<dbReference type="PANTHER" id="PTHR15239">
    <property type="entry name" value="NUCLEAR EXPORT MEDIATOR FACTOR NEMF"/>
    <property type="match status" value="1"/>
</dbReference>
<gene>
    <name evidence="5" type="primary">rqcH</name>
    <name evidence="7" type="ORF">IAD32_01375</name>
</gene>
<comment type="caution">
    <text evidence="7">The sequence shown here is derived from an EMBL/GenBank/DDBJ whole genome shotgun (WGS) entry which is preliminary data.</text>
</comment>
<sequence length="587" mass="66213">MALDGAFLHHLKAELKSALLHCRVEKIYQPAKEEIVLSMRGTGGAHKLLLSSRANSPRAALTAYAPENPQTPPMLCMLLRKRLSGAKLKDIRQPNLERMLCFDFDATNELGDRVVLTLVIEIMGKYSNVILTEEDGKIIDALKRVDMTMSSQRLVLPGIPYQMPPAQNKFCFLQTDIQDILAHIYQQENALPLSRALLNHIQGLSPIVCRELAHLSCRGTDPAVQSMMPEHRQRLQFFLSRTVQSVQNTSGAPYMVNRPDGKPLDFSFMNIVQYGTAASIKRYESFSQLLDSFYYERDRAERMRTKAQDLLKVLTNASDRLARKINAQKAELSQCADRETLRIYGDLIQANLYKIEKGAPFAELENFYGEQGSTLRVKLNPALSPAQNAQKYYKDYRRAKTAEQILQVQIEKAQQELQYIDTVFEALSRANAERELAEIRQELMEQGYIRRSKEKQKTAALPPLCFVSSGGFQILVGRNNRQNDALTLKTAGNNDIWLHTKNIPGSHTVIVTETRTPDEQTLLEAAQLAAFHSRARDGAQVPVDYTQIRYVSKPSGAKPGMVIYKNNKTLYVAPCIPQSVQMQHGQG</sequence>
<dbReference type="InterPro" id="IPR043682">
    <property type="entry name" value="RqcH_bacterial"/>
</dbReference>
<dbReference type="GO" id="GO:0072344">
    <property type="term" value="P:rescue of stalled ribosome"/>
    <property type="evidence" value="ECO:0007669"/>
    <property type="project" value="UniProtKB-UniRule"/>
</dbReference>
<accession>A0A9D0ZGB3</accession>
<evidence type="ECO:0000256" key="3">
    <source>
        <dbReference type="ARBA" id="ARBA00022884"/>
    </source>
</evidence>
<dbReference type="HAMAP" id="MF_00844_B">
    <property type="entry name" value="RqcH_B"/>
    <property type="match status" value="1"/>
</dbReference>
<comment type="subunit">
    <text evidence="5">Associates with stalled 50S ribosomal subunits. Binds to RqcP.</text>
</comment>
<protein>
    <recommendedName>
        <fullName evidence="5">Rqc2 homolog RqcH</fullName>
        <shortName evidence="5">RqcH</shortName>
    </recommendedName>
</protein>
<dbReference type="GO" id="GO:0043023">
    <property type="term" value="F:ribosomal large subunit binding"/>
    <property type="evidence" value="ECO:0007669"/>
    <property type="project" value="UniProtKB-UniRule"/>
</dbReference>
<dbReference type="GO" id="GO:0000049">
    <property type="term" value="F:tRNA binding"/>
    <property type="evidence" value="ECO:0007669"/>
    <property type="project" value="UniProtKB-UniRule"/>
</dbReference>
<dbReference type="GO" id="GO:1990112">
    <property type="term" value="C:RQC complex"/>
    <property type="evidence" value="ECO:0007669"/>
    <property type="project" value="TreeGrafter"/>
</dbReference>
<dbReference type="Gene3D" id="2.30.310.10">
    <property type="entry name" value="ibrinogen binding protein from staphylococcus aureus domain"/>
    <property type="match status" value="1"/>
</dbReference>
<reference evidence="7" key="2">
    <citation type="journal article" date="2021" name="PeerJ">
        <title>Extensive microbial diversity within the chicken gut microbiome revealed by metagenomics and culture.</title>
        <authorList>
            <person name="Gilroy R."/>
            <person name="Ravi A."/>
            <person name="Getino M."/>
            <person name="Pursley I."/>
            <person name="Horton D.L."/>
            <person name="Alikhan N.F."/>
            <person name="Baker D."/>
            <person name="Gharbi K."/>
            <person name="Hall N."/>
            <person name="Watson M."/>
            <person name="Adriaenssens E.M."/>
            <person name="Foster-Nyarko E."/>
            <person name="Jarju S."/>
            <person name="Secka A."/>
            <person name="Antonio M."/>
            <person name="Oren A."/>
            <person name="Chaudhuri R.R."/>
            <person name="La Ragione R."/>
            <person name="Hildebrand F."/>
            <person name="Pallen M.J."/>
        </authorList>
    </citation>
    <scope>NUCLEOTIDE SEQUENCE</scope>
    <source>
        <strain evidence="7">ChiSjej1B19-3389</strain>
    </source>
</reference>
<evidence type="ECO:0000256" key="4">
    <source>
        <dbReference type="ARBA" id="ARBA00022917"/>
    </source>
</evidence>
<evidence type="ECO:0000313" key="8">
    <source>
        <dbReference type="Proteomes" id="UP000886787"/>
    </source>
</evidence>
<keyword evidence="1 5" id="KW-0820">tRNA-binding</keyword>
<evidence type="ECO:0000259" key="6">
    <source>
        <dbReference type="Pfam" id="PF05670"/>
    </source>
</evidence>
<evidence type="ECO:0000256" key="1">
    <source>
        <dbReference type="ARBA" id="ARBA00022555"/>
    </source>
</evidence>
<feature type="coiled-coil region" evidence="5">
    <location>
        <begin position="297"/>
        <end position="331"/>
    </location>
</feature>
<dbReference type="EMBL" id="DVFW01000009">
    <property type="protein sequence ID" value="HIQ79918.1"/>
    <property type="molecule type" value="Genomic_DNA"/>
</dbReference>
<evidence type="ECO:0000256" key="5">
    <source>
        <dbReference type="HAMAP-Rule" id="MF_00844"/>
    </source>
</evidence>
<dbReference type="Proteomes" id="UP000886787">
    <property type="component" value="Unassembled WGS sequence"/>
</dbReference>
<dbReference type="FunFam" id="2.30.310.10:FF:000004">
    <property type="entry name" value="Fibronectin-binding protein A"/>
    <property type="match status" value="1"/>
</dbReference>
<dbReference type="Pfam" id="PF05670">
    <property type="entry name" value="NFACT-R_1"/>
    <property type="match status" value="1"/>
</dbReference>
<keyword evidence="5" id="KW-0175">Coiled coil</keyword>
<evidence type="ECO:0000313" key="7">
    <source>
        <dbReference type="EMBL" id="HIQ79918.1"/>
    </source>
</evidence>
<keyword evidence="2 5" id="KW-0699">rRNA-binding</keyword>
<keyword evidence="4 5" id="KW-0648">Protein biosynthesis</keyword>
<dbReference type="PANTHER" id="PTHR15239:SF6">
    <property type="entry name" value="RIBOSOME QUALITY CONTROL COMPLEX SUBUNIT NEMF"/>
    <property type="match status" value="1"/>
</dbReference>
<dbReference type="InterPro" id="IPR008532">
    <property type="entry name" value="NFACT_RNA-bd"/>
</dbReference>
<name>A0A9D0ZGB3_9FIRM</name>
<proteinExistence type="inferred from homology"/>
<reference evidence="7" key="1">
    <citation type="submission" date="2020-10" db="EMBL/GenBank/DDBJ databases">
        <authorList>
            <person name="Gilroy R."/>
        </authorList>
    </citation>
    <scope>NUCLEOTIDE SEQUENCE</scope>
    <source>
        <strain evidence="7">ChiSjej1B19-3389</strain>
    </source>
</reference>
<keyword evidence="3 5" id="KW-0694">RNA-binding</keyword>
<dbReference type="AlphaFoldDB" id="A0A9D0ZGB3"/>
<dbReference type="Pfam" id="PF05833">
    <property type="entry name" value="NFACT_N"/>
    <property type="match status" value="1"/>
</dbReference>
<dbReference type="InterPro" id="IPR051608">
    <property type="entry name" value="RQC_Subunit_NEMF"/>
</dbReference>